<dbReference type="GeneID" id="34562763"/>
<keyword evidence="2" id="KW-1185">Reference proteome</keyword>
<evidence type="ECO:0000313" key="1">
    <source>
        <dbReference type="EMBL" id="OHE95100.1"/>
    </source>
</evidence>
<comment type="caution">
    <text evidence="1">The sequence shown here is derived from an EMBL/GenBank/DDBJ whole genome shotgun (WGS) entry which is preliminary data.</text>
</comment>
<dbReference type="EMBL" id="MJBS01000088">
    <property type="protein sequence ID" value="OHE95100.1"/>
    <property type="molecule type" value="Genomic_DNA"/>
</dbReference>
<protein>
    <submittedName>
        <fullName evidence="1">Uncharacterized protein</fullName>
    </submittedName>
</protein>
<accession>A0A1G4B100</accession>
<evidence type="ECO:0000313" key="2">
    <source>
        <dbReference type="Proteomes" id="UP000176998"/>
    </source>
</evidence>
<dbReference type="AlphaFoldDB" id="A0A1G4B100"/>
<sequence length="240" mass="26805">MSATPQSQPTIKAFCGEHHVINWNIKVQDPDLHTGCTVGKFCVVGKDQSCPMANLFAAYQQSGLWDACDPKHRACYIGQPCMVTGEKTCPRILYVAKYQHAYGNCSSSGPDHAFCPAISELEQQCLFPSCSACVVLTEARGLVLIHRRILDECVEDENFSAADIDCIKKSVSGYIRAFHVRRNLHLEELQRECQMVYDMEMSYASGNDDTSTVLNFAAGRTRWWKVTIGKVVNTIIRILS</sequence>
<dbReference type="RefSeq" id="XP_022472262.1">
    <property type="nucleotide sequence ID" value="XM_022621253.1"/>
</dbReference>
<gene>
    <name evidence="1" type="ORF">CORC01_09624</name>
</gene>
<name>A0A1G4B100_9PEZI</name>
<organism evidence="1 2">
    <name type="scientific">Colletotrichum orchidophilum</name>
    <dbReference type="NCBI Taxonomy" id="1209926"/>
    <lineage>
        <taxon>Eukaryota</taxon>
        <taxon>Fungi</taxon>
        <taxon>Dikarya</taxon>
        <taxon>Ascomycota</taxon>
        <taxon>Pezizomycotina</taxon>
        <taxon>Sordariomycetes</taxon>
        <taxon>Hypocreomycetidae</taxon>
        <taxon>Glomerellales</taxon>
        <taxon>Glomerellaceae</taxon>
        <taxon>Colletotrichum</taxon>
    </lineage>
</organism>
<proteinExistence type="predicted"/>
<dbReference type="Proteomes" id="UP000176998">
    <property type="component" value="Unassembled WGS sequence"/>
</dbReference>
<reference evidence="1 2" key="1">
    <citation type="submission" date="2016-09" db="EMBL/GenBank/DDBJ databases">
        <authorList>
            <person name="Capua I."/>
            <person name="De Benedictis P."/>
            <person name="Joannis T."/>
            <person name="Lombin L.H."/>
            <person name="Cattoli G."/>
        </authorList>
    </citation>
    <scope>NUCLEOTIDE SEQUENCE [LARGE SCALE GENOMIC DNA]</scope>
    <source>
        <strain evidence="1 2">IMI 309357</strain>
    </source>
</reference>
<dbReference type="OrthoDB" id="4801410at2759"/>